<dbReference type="InterPro" id="IPR007049">
    <property type="entry name" value="Carb-sel_porin_OprB"/>
</dbReference>
<evidence type="ECO:0000313" key="4">
    <source>
        <dbReference type="Proteomes" id="UP000439113"/>
    </source>
</evidence>
<dbReference type="PANTHER" id="PTHR37944:SF1">
    <property type="entry name" value="PORIN B"/>
    <property type="match status" value="1"/>
</dbReference>
<dbReference type="InterPro" id="IPR052932">
    <property type="entry name" value="OprB_Porin"/>
</dbReference>
<dbReference type="EMBL" id="WNKS01000002">
    <property type="protein sequence ID" value="MTV29847.1"/>
    <property type="molecule type" value="Genomic_DNA"/>
</dbReference>
<name>A0A6N8DHW3_RHOAC</name>
<organism evidence="3 4">
    <name type="scientific">Rhodoblastus acidophilus</name>
    <name type="common">Rhodopseudomonas acidophila</name>
    <dbReference type="NCBI Taxonomy" id="1074"/>
    <lineage>
        <taxon>Bacteria</taxon>
        <taxon>Pseudomonadati</taxon>
        <taxon>Pseudomonadota</taxon>
        <taxon>Alphaproteobacteria</taxon>
        <taxon>Hyphomicrobiales</taxon>
        <taxon>Rhodoblastaceae</taxon>
        <taxon>Rhodoblastus</taxon>
    </lineage>
</organism>
<evidence type="ECO:0000313" key="3">
    <source>
        <dbReference type="EMBL" id="MTV29847.1"/>
    </source>
</evidence>
<reference evidence="3 4" key="1">
    <citation type="submission" date="2019-11" db="EMBL/GenBank/DDBJ databases">
        <title>Whole-genome sequence of a Rhodoblastus acidophilus DSM 142.</title>
        <authorList>
            <person name="Kyndt J.A."/>
            <person name="Meyer T.E."/>
        </authorList>
    </citation>
    <scope>NUCLEOTIDE SEQUENCE [LARGE SCALE GENOMIC DNA]</scope>
    <source>
        <strain evidence="3 4">DSM 142</strain>
    </source>
</reference>
<protein>
    <submittedName>
        <fullName evidence="3">Uncharacterized protein</fullName>
    </submittedName>
</protein>
<dbReference type="GO" id="GO:0008643">
    <property type="term" value="P:carbohydrate transport"/>
    <property type="evidence" value="ECO:0007669"/>
    <property type="project" value="InterPro"/>
</dbReference>
<comment type="similarity">
    <text evidence="1 2">Belongs to the OprB family.</text>
</comment>
<dbReference type="PANTHER" id="PTHR37944">
    <property type="entry name" value="PORIN B"/>
    <property type="match status" value="1"/>
</dbReference>
<dbReference type="AlphaFoldDB" id="A0A6N8DHW3"/>
<evidence type="ECO:0000256" key="2">
    <source>
        <dbReference type="RuleBase" id="RU363072"/>
    </source>
</evidence>
<evidence type="ECO:0000256" key="1">
    <source>
        <dbReference type="ARBA" id="ARBA00008769"/>
    </source>
</evidence>
<accession>A0A6N8DHW3</accession>
<dbReference type="Gene3D" id="2.40.160.180">
    <property type="entry name" value="Carbohydrate-selective porin OprB"/>
    <property type="match status" value="1"/>
</dbReference>
<dbReference type="InterPro" id="IPR038673">
    <property type="entry name" value="OprB_sf"/>
</dbReference>
<proteinExistence type="inferred from homology"/>
<dbReference type="GO" id="GO:0015288">
    <property type="term" value="F:porin activity"/>
    <property type="evidence" value="ECO:0007669"/>
    <property type="project" value="InterPro"/>
</dbReference>
<sequence>MPISLSASGVGAVLKGDWGFYSVLDQQIWKLGSGEDAAKGAALFLRVAGAPNDRNTIDFYIDGGLSFSGLVPGRSDDAFGVGLAYAHVSDVARGFDLDSGEAVLRRAEAALELTYQAQIVPGWSIQPGLPIYLQPRRGRRRQWRARQGRRRVRRAHDYEFLSLGQTSARRKAIGSSSFGNV</sequence>
<comment type="caution">
    <text evidence="3">The sequence shown here is derived from an EMBL/GenBank/DDBJ whole genome shotgun (WGS) entry which is preliminary data.</text>
</comment>
<dbReference type="Proteomes" id="UP000439113">
    <property type="component" value="Unassembled WGS sequence"/>
</dbReference>
<dbReference type="GO" id="GO:0016020">
    <property type="term" value="C:membrane"/>
    <property type="evidence" value="ECO:0007669"/>
    <property type="project" value="InterPro"/>
</dbReference>
<dbReference type="Pfam" id="PF04966">
    <property type="entry name" value="OprB"/>
    <property type="match status" value="1"/>
</dbReference>
<gene>
    <name evidence="3" type="ORF">GJ654_02425</name>
</gene>